<keyword evidence="4" id="KW-0498">Mitosis</keyword>
<sequence>MVGGGYTFVLPCLLVSTAHVWCSVSQGHCTSLSNSIHAKELPLFSTSMGPHSLSFDRPSDLSPECRDLIIYLAHEHLLQASIVAPLVKTREHLVQYRQMLATGIQMLETVIRDANCPQSTQAYSAYILAQVLFSETECLDRVVSVLGQGMILAQRSGLSDLVLQMECLNVRALCKTSRNAALLHCNKCLDKYQGMYDNYAYHTLQLLRFDLTLDNSLPQAFDIFKSWETLPDSIPKSFLQLYGISKALDYNVGNYEETLLTLDHMRAFEEASECTETIPQVAMLRCMMTVLVALRRDCDIPVKEASKALETLLRSLNRKASKREMVWKNWNIDGTIKLAGARGSTFNIQWVTQSQCTQYCYYLLGLAALRHHTTLKYGRELLKDCLKLLDRDQEDIPKEPLPRASISHISDNTAQKLALRCNVHLYIALVNFSGLAYKKGHRSFERFVTLSKGLPEEASDDLYSMSCLVAALSSQTSGKWKKALKYYKRIESDDPLYPAALANICCINPSTANMDTLKQLINEMSPEHHGLKHAMFEVIRLVHDTSNMSSLDRQESMKKAQKALHLGMTQQLSYATTLACVDMFGSTAEKNLELGNAFRTALSESDCVWAYVIGEKKKGYLHQLGQEEKLEQLNTSVANIGKHVHILMGEEKSI</sequence>
<organism evidence="9 10">
    <name type="scientific">Yarrowia lipolytica</name>
    <name type="common">Candida lipolytica</name>
    <dbReference type="NCBI Taxonomy" id="4952"/>
    <lineage>
        <taxon>Eukaryota</taxon>
        <taxon>Fungi</taxon>
        <taxon>Dikarya</taxon>
        <taxon>Ascomycota</taxon>
        <taxon>Saccharomycotina</taxon>
        <taxon>Dipodascomycetes</taxon>
        <taxon>Dipodascales</taxon>
        <taxon>Dipodascales incertae sedis</taxon>
        <taxon>Yarrowia</taxon>
    </lineage>
</organism>
<name>A0A1D8N8Y4_YARLL</name>
<dbReference type="GO" id="GO:0005634">
    <property type="term" value="C:nucleus"/>
    <property type="evidence" value="ECO:0007669"/>
    <property type="project" value="UniProtKB-SubCell"/>
</dbReference>
<dbReference type="VEuPathDB" id="FungiDB:YALI1_B29972g"/>
<feature type="chain" id="PRO_5009110393" description="Cohesin loading factor-domain-containing protein" evidence="8">
    <location>
        <begin position="23"/>
        <end position="654"/>
    </location>
</feature>
<proteinExistence type="inferred from homology"/>
<dbReference type="GO" id="GO:0051301">
    <property type="term" value="P:cell division"/>
    <property type="evidence" value="ECO:0007669"/>
    <property type="project" value="UniProtKB-KW"/>
</dbReference>
<dbReference type="RefSeq" id="XP_501248.3">
    <property type="nucleotide sequence ID" value="XM_501248.3"/>
</dbReference>
<keyword evidence="5" id="KW-0159">Chromosome partition</keyword>
<dbReference type="GO" id="GO:0007059">
    <property type="term" value="P:chromosome segregation"/>
    <property type="evidence" value="ECO:0007669"/>
    <property type="project" value="UniProtKB-KW"/>
</dbReference>
<keyword evidence="6" id="KW-0539">Nucleus</keyword>
<feature type="signal peptide" evidence="8">
    <location>
        <begin position="1"/>
        <end position="22"/>
    </location>
</feature>
<keyword evidence="3" id="KW-0132">Cell division</keyword>
<keyword evidence="8" id="KW-0732">Signal</keyword>
<dbReference type="KEGG" id="yli:2906928"/>
<evidence type="ECO:0000313" key="10">
    <source>
        <dbReference type="Proteomes" id="UP000182444"/>
    </source>
</evidence>
<evidence type="ECO:0000256" key="1">
    <source>
        <dbReference type="ARBA" id="ARBA00004123"/>
    </source>
</evidence>
<evidence type="ECO:0000313" key="9">
    <source>
        <dbReference type="EMBL" id="AOW02102.1"/>
    </source>
</evidence>
<evidence type="ECO:0000256" key="6">
    <source>
        <dbReference type="ARBA" id="ARBA00023242"/>
    </source>
</evidence>
<evidence type="ECO:0000256" key="8">
    <source>
        <dbReference type="SAM" id="SignalP"/>
    </source>
</evidence>
<evidence type="ECO:0000256" key="3">
    <source>
        <dbReference type="ARBA" id="ARBA00022618"/>
    </source>
</evidence>
<dbReference type="AlphaFoldDB" id="A0A1D8N8Y4"/>
<reference evidence="9 10" key="1">
    <citation type="journal article" date="2016" name="PLoS ONE">
        <title>Sequence Assembly of Yarrowia lipolytica Strain W29/CLIB89 Shows Transposable Element Diversity.</title>
        <authorList>
            <person name="Magnan C."/>
            <person name="Yu J."/>
            <person name="Chang I."/>
            <person name="Jahn E."/>
            <person name="Kanomata Y."/>
            <person name="Wu J."/>
            <person name="Zeller M."/>
            <person name="Oakes M."/>
            <person name="Baldi P."/>
            <person name="Sandmeyer S."/>
        </authorList>
    </citation>
    <scope>NUCLEOTIDE SEQUENCE [LARGE SCALE GENOMIC DNA]</scope>
    <source>
        <strain evidence="10">CLIB89(W29)</strain>
    </source>
</reference>
<evidence type="ECO:0000256" key="4">
    <source>
        <dbReference type="ARBA" id="ARBA00022776"/>
    </source>
</evidence>
<evidence type="ECO:0000256" key="5">
    <source>
        <dbReference type="ARBA" id="ARBA00022829"/>
    </source>
</evidence>
<dbReference type="Pfam" id="PF10345">
    <property type="entry name" value="Cohesin_load"/>
    <property type="match status" value="1"/>
</dbReference>
<dbReference type="InterPro" id="IPR019440">
    <property type="entry name" value="MAU2"/>
</dbReference>
<dbReference type="VEuPathDB" id="FungiDB:YALI0_B23034g"/>
<protein>
    <recommendedName>
        <fullName evidence="11">Cohesin loading factor-domain-containing protein</fullName>
    </recommendedName>
</protein>
<evidence type="ECO:0000256" key="7">
    <source>
        <dbReference type="ARBA" id="ARBA00023306"/>
    </source>
</evidence>
<dbReference type="EMBL" id="CP017554">
    <property type="protein sequence ID" value="AOW02102.1"/>
    <property type="molecule type" value="Genomic_DNA"/>
</dbReference>
<evidence type="ECO:0000256" key="2">
    <source>
        <dbReference type="ARBA" id="ARBA00008585"/>
    </source>
</evidence>
<dbReference type="GO" id="GO:0007064">
    <property type="term" value="P:mitotic sister chromatid cohesion"/>
    <property type="evidence" value="ECO:0007669"/>
    <property type="project" value="InterPro"/>
</dbReference>
<evidence type="ECO:0008006" key="11">
    <source>
        <dbReference type="Google" id="ProtNLM"/>
    </source>
</evidence>
<comment type="similarity">
    <text evidence="2">Belongs to the SCC4/mau-2 family.</text>
</comment>
<dbReference type="Proteomes" id="UP000182444">
    <property type="component" value="Chromosome 1B"/>
</dbReference>
<comment type="subcellular location">
    <subcellularLocation>
        <location evidence="1">Nucleus</location>
    </subcellularLocation>
</comment>
<keyword evidence="7" id="KW-0131">Cell cycle</keyword>
<gene>
    <name evidence="9" type="ORF">YALI1_B29972g</name>
</gene>
<accession>A0A1D8N8Y4</accession>
<dbReference type="GeneID" id="2906928"/>